<evidence type="ECO:0000256" key="1">
    <source>
        <dbReference type="ARBA" id="ARBA00001971"/>
    </source>
</evidence>
<comment type="cofactor">
    <cofactor evidence="1 7">
        <name>heme</name>
        <dbReference type="ChEBI" id="CHEBI:30413"/>
    </cofactor>
</comment>
<dbReference type="Pfam" id="PF00067">
    <property type="entry name" value="p450"/>
    <property type="match status" value="1"/>
</dbReference>
<dbReference type="InterPro" id="IPR001128">
    <property type="entry name" value="Cyt_P450"/>
</dbReference>
<keyword evidence="9" id="KW-1133">Transmembrane helix</keyword>
<evidence type="ECO:0000256" key="6">
    <source>
        <dbReference type="ARBA" id="ARBA00023033"/>
    </source>
</evidence>
<comment type="similarity">
    <text evidence="2 8">Belongs to the cytochrome P450 family.</text>
</comment>
<keyword evidence="9" id="KW-0812">Transmembrane</keyword>
<dbReference type="GO" id="GO:0005506">
    <property type="term" value="F:iron ion binding"/>
    <property type="evidence" value="ECO:0007669"/>
    <property type="project" value="InterPro"/>
</dbReference>
<dbReference type="HOGENOM" id="CLU_001570_27_0_1"/>
<keyword evidence="7 8" id="KW-0349">Heme</keyword>
<keyword evidence="6 8" id="KW-0503">Monooxygenase</keyword>
<dbReference type="CDD" id="cd11063">
    <property type="entry name" value="CYP52"/>
    <property type="match status" value="1"/>
</dbReference>
<dbReference type="GO" id="GO:0016705">
    <property type="term" value="F:oxidoreductase activity, acting on paired donors, with incorporation or reduction of molecular oxygen"/>
    <property type="evidence" value="ECO:0007669"/>
    <property type="project" value="InterPro"/>
</dbReference>
<evidence type="ECO:0000256" key="9">
    <source>
        <dbReference type="SAM" id="Phobius"/>
    </source>
</evidence>
<dbReference type="EMBL" id="CH476595">
    <property type="protein sequence ID" value="EAU37907.1"/>
    <property type="molecule type" value="Genomic_DNA"/>
</dbReference>
<dbReference type="Gene3D" id="1.10.630.10">
    <property type="entry name" value="Cytochrome P450"/>
    <property type="match status" value="1"/>
</dbReference>
<dbReference type="InterPro" id="IPR017972">
    <property type="entry name" value="Cyt_P450_CS"/>
</dbReference>
<protein>
    <recommendedName>
        <fullName evidence="12">Cytochrome P450 alkane hydroxylase</fullName>
    </recommendedName>
</protein>
<keyword evidence="4 8" id="KW-0560">Oxidoreductase</keyword>
<name>Q0CYT4_ASPTN</name>
<evidence type="ECO:0000256" key="7">
    <source>
        <dbReference type="PIRSR" id="PIRSR602401-1"/>
    </source>
</evidence>
<dbReference type="PRINTS" id="PR00463">
    <property type="entry name" value="EP450I"/>
</dbReference>
<dbReference type="OMA" id="WCVQESL"/>
<dbReference type="VEuPathDB" id="FungiDB:ATEG_01150"/>
<evidence type="ECO:0008006" key="12">
    <source>
        <dbReference type="Google" id="ProtNLM"/>
    </source>
</evidence>
<dbReference type="GO" id="GO:0020037">
    <property type="term" value="F:heme binding"/>
    <property type="evidence" value="ECO:0007669"/>
    <property type="project" value="InterPro"/>
</dbReference>
<accession>Q0CYT4</accession>
<keyword evidence="9" id="KW-0472">Membrane</keyword>
<evidence type="ECO:0000256" key="2">
    <source>
        <dbReference type="ARBA" id="ARBA00010617"/>
    </source>
</evidence>
<feature type="binding site" description="axial binding residue" evidence="7">
    <location>
        <position position="450"/>
    </location>
    <ligand>
        <name>heme</name>
        <dbReference type="ChEBI" id="CHEBI:30413"/>
    </ligand>
    <ligandPart>
        <name>Fe</name>
        <dbReference type="ChEBI" id="CHEBI:18248"/>
    </ligandPart>
</feature>
<evidence type="ECO:0000256" key="3">
    <source>
        <dbReference type="ARBA" id="ARBA00022723"/>
    </source>
</evidence>
<dbReference type="PANTHER" id="PTHR24287:SF17">
    <property type="entry name" value="P450, PUTATIVE (EUROFUNG)-RELATED"/>
    <property type="match status" value="1"/>
</dbReference>
<dbReference type="STRING" id="341663.Q0CYT4"/>
<dbReference type="Proteomes" id="UP000007963">
    <property type="component" value="Unassembled WGS sequence"/>
</dbReference>
<dbReference type="InterPro" id="IPR047146">
    <property type="entry name" value="Cyt_P450_E_CYP52_fungi"/>
</dbReference>
<dbReference type="InterPro" id="IPR036396">
    <property type="entry name" value="Cyt_P450_sf"/>
</dbReference>
<keyword evidence="5 7" id="KW-0408">Iron</keyword>
<dbReference type="PANTHER" id="PTHR24287">
    <property type="entry name" value="P450, PUTATIVE (EUROFUNG)-RELATED"/>
    <property type="match status" value="1"/>
</dbReference>
<dbReference type="RefSeq" id="XP_001208515.1">
    <property type="nucleotide sequence ID" value="XM_001208515.1"/>
</dbReference>
<dbReference type="PRINTS" id="PR00385">
    <property type="entry name" value="P450"/>
</dbReference>
<evidence type="ECO:0000313" key="11">
    <source>
        <dbReference type="Proteomes" id="UP000007963"/>
    </source>
</evidence>
<keyword evidence="3 7" id="KW-0479">Metal-binding</keyword>
<dbReference type="PROSITE" id="PS00086">
    <property type="entry name" value="CYTOCHROME_P450"/>
    <property type="match status" value="1"/>
</dbReference>
<evidence type="ECO:0000256" key="8">
    <source>
        <dbReference type="RuleBase" id="RU000461"/>
    </source>
</evidence>
<dbReference type="OrthoDB" id="1470350at2759"/>
<dbReference type="SUPFAM" id="SSF48264">
    <property type="entry name" value="Cytochrome P450"/>
    <property type="match status" value="1"/>
</dbReference>
<dbReference type="GO" id="GO:0004497">
    <property type="term" value="F:monooxygenase activity"/>
    <property type="evidence" value="ECO:0007669"/>
    <property type="project" value="UniProtKB-KW"/>
</dbReference>
<organism evidence="10 11">
    <name type="scientific">Aspergillus terreus (strain NIH 2624 / FGSC A1156)</name>
    <dbReference type="NCBI Taxonomy" id="341663"/>
    <lineage>
        <taxon>Eukaryota</taxon>
        <taxon>Fungi</taxon>
        <taxon>Dikarya</taxon>
        <taxon>Ascomycota</taxon>
        <taxon>Pezizomycotina</taxon>
        <taxon>Eurotiomycetes</taxon>
        <taxon>Eurotiomycetidae</taxon>
        <taxon>Eurotiales</taxon>
        <taxon>Aspergillaceae</taxon>
        <taxon>Aspergillus</taxon>
        <taxon>Aspergillus subgen. Circumdati</taxon>
    </lineage>
</organism>
<dbReference type="InterPro" id="IPR002401">
    <property type="entry name" value="Cyt_P450_E_grp-I"/>
</dbReference>
<dbReference type="AlphaFoldDB" id="Q0CYT4"/>
<dbReference type="GeneID" id="4315504"/>
<sequence>MVISALVSVGPTTFLKALFGFVALYFAILAIKQKLALRASAGHAVRTRGRPFYVGLDMLWETLTHAKKHQFLDLQRTRFRRYGNTFSTKRLATTVITTCEPSNIKTILSLRFKDYELKRLSSFGPLLGKGIFTTDGAEWMKSRAILRPNFDKPQLVNLEMFESLMQEMFKLIPDNGDTVDLQKLFFCYTVDSATHFLFGHGVHSLRKLRLGSAGDDTEIQFATAFNYAQGSARIRHRLGPLKALYHDRKAMECNKICHQLAEECIDKALQAQADGASGKKKRYIFLEELLAQTNDRRRIRDELLNILLAGRDTTASLLSNLFFMLARHPHIWQKLRTEVANLDGQTPTYDQLRSFKYLKYCLNESLRVHPVIPVNARFATKDTVLPVGGGPDGQAPAFVPRGSMIVYDVYNMHHRQDLYGPDADEFRPERWEHLRPRWEYLPFNGGPRICLGQQYALTEAGYVTVRLAQRYRTLESRDPYPWVEDLTLALSSKNGTHVSLMT</sequence>
<evidence type="ECO:0000256" key="4">
    <source>
        <dbReference type="ARBA" id="ARBA00023002"/>
    </source>
</evidence>
<gene>
    <name evidence="10" type="ORF">ATEG_01150</name>
</gene>
<dbReference type="eggNOG" id="KOG0157">
    <property type="taxonomic scope" value="Eukaryota"/>
</dbReference>
<evidence type="ECO:0000256" key="5">
    <source>
        <dbReference type="ARBA" id="ARBA00023004"/>
    </source>
</evidence>
<reference evidence="11" key="1">
    <citation type="submission" date="2005-09" db="EMBL/GenBank/DDBJ databases">
        <title>Annotation of the Aspergillus terreus NIH2624 genome.</title>
        <authorList>
            <person name="Birren B.W."/>
            <person name="Lander E.S."/>
            <person name="Galagan J.E."/>
            <person name="Nusbaum C."/>
            <person name="Devon K."/>
            <person name="Henn M."/>
            <person name="Ma L.-J."/>
            <person name="Jaffe D.B."/>
            <person name="Butler J."/>
            <person name="Alvarez P."/>
            <person name="Gnerre S."/>
            <person name="Grabherr M."/>
            <person name="Kleber M."/>
            <person name="Mauceli E.W."/>
            <person name="Brockman W."/>
            <person name="Rounsley S."/>
            <person name="Young S.K."/>
            <person name="LaButti K."/>
            <person name="Pushparaj V."/>
            <person name="DeCaprio D."/>
            <person name="Crawford M."/>
            <person name="Koehrsen M."/>
            <person name="Engels R."/>
            <person name="Montgomery P."/>
            <person name="Pearson M."/>
            <person name="Howarth C."/>
            <person name="Larson L."/>
            <person name="Luoma S."/>
            <person name="White J."/>
            <person name="Alvarado L."/>
            <person name="Kodira C.D."/>
            <person name="Zeng Q."/>
            <person name="Oleary S."/>
            <person name="Yandava C."/>
            <person name="Denning D.W."/>
            <person name="Nierman W.C."/>
            <person name="Milne T."/>
            <person name="Madden K."/>
        </authorList>
    </citation>
    <scope>NUCLEOTIDE SEQUENCE [LARGE SCALE GENOMIC DNA]</scope>
    <source>
        <strain evidence="11">NIH 2624 / FGSC A1156</strain>
    </source>
</reference>
<proteinExistence type="inferred from homology"/>
<evidence type="ECO:0000313" key="10">
    <source>
        <dbReference type="EMBL" id="EAU37907.1"/>
    </source>
</evidence>
<feature type="transmembrane region" description="Helical" evidence="9">
    <location>
        <begin position="12"/>
        <end position="31"/>
    </location>
</feature>